<dbReference type="RefSeq" id="WP_155455338.1">
    <property type="nucleotide sequence ID" value="NZ_WNKX01000013.1"/>
</dbReference>
<evidence type="ECO:0000256" key="1">
    <source>
        <dbReference type="SAM" id="SignalP"/>
    </source>
</evidence>
<reference evidence="2 3" key="1">
    <citation type="submission" date="2019-11" db="EMBL/GenBank/DDBJ databases">
        <title>Type strains purchased from KCTC, JCM and DSMZ.</title>
        <authorList>
            <person name="Lu H."/>
        </authorList>
    </citation>
    <scope>NUCLEOTIDE SEQUENCE [LARGE SCALE GENOMIC DNA]</scope>
    <source>
        <strain evidence="2 3">JCM 31587</strain>
    </source>
</reference>
<feature type="signal peptide" evidence="1">
    <location>
        <begin position="1"/>
        <end position="19"/>
    </location>
</feature>
<protein>
    <submittedName>
        <fullName evidence="2">TIGR02285 family protein</fullName>
    </submittedName>
</protein>
<dbReference type="SUPFAM" id="SSF53850">
    <property type="entry name" value="Periplasmic binding protein-like II"/>
    <property type="match status" value="1"/>
</dbReference>
<name>A0A6L6QL50_9BURK</name>
<organism evidence="2 3">
    <name type="scientific">Massilia eburnea</name>
    <dbReference type="NCBI Taxonomy" id="1776165"/>
    <lineage>
        <taxon>Bacteria</taxon>
        <taxon>Pseudomonadati</taxon>
        <taxon>Pseudomonadota</taxon>
        <taxon>Betaproteobacteria</taxon>
        <taxon>Burkholderiales</taxon>
        <taxon>Oxalobacteraceae</taxon>
        <taxon>Telluria group</taxon>
        <taxon>Massilia</taxon>
    </lineage>
</organism>
<feature type="chain" id="PRO_5026845011" evidence="1">
    <location>
        <begin position="20"/>
        <end position="287"/>
    </location>
</feature>
<sequence length="287" mass="31499">MHRLAAALLAALLLPGAQARDKMSWLMPDVPPASMPVDGKPTSGIADQIVLYITAQWPEAEHHFIYANPKRTWLMIERGEQACVVAALRNAERDKLSYFVNTNLVPPLQLVVQEGTVARLPLNAHGEADLQKVLSDPALRGIVVERRSYGAAMDELLANRPAGSRLETTSVGEYGRNVLKLVMHGRADYTLDYDYALQYASKSEPDIGKLHTVPIAQNNKPMLGGIACPRNAWGMAAVKRIEQIVGTPEGAAAMIKAQNSWHTPASLQRYAAQISEFQRQRAKPAPH</sequence>
<keyword evidence="1" id="KW-0732">Signal</keyword>
<proteinExistence type="predicted"/>
<dbReference type="Proteomes" id="UP000472320">
    <property type="component" value="Unassembled WGS sequence"/>
</dbReference>
<evidence type="ECO:0000313" key="2">
    <source>
        <dbReference type="EMBL" id="MTW12406.1"/>
    </source>
</evidence>
<dbReference type="EMBL" id="WNKX01000013">
    <property type="protein sequence ID" value="MTW12406.1"/>
    <property type="molecule type" value="Genomic_DNA"/>
</dbReference>
<evidence type="ECO:0000313" key="3">
    <source>
        <dbReference type="Proteomes" id="UP000472320"/>
    </source>
</evidence>
<accession>A0A6L6QL50</accession>
<keyword evidence="3" id="KW-1185">Reference proteome</keyword>
<gene>
    <name evidence="2" type="ORF">GM658_17500</name>
</gene>
<dbReference type="InterPro" id="IPR011972">
    <property type="entry name" value="CHP02285"/>
</dbReference>
<dbReference type="OrthoDB" id="8889006at2"/>
<dbReference type="NCBIfam" id="TIGR02285">
    <property type="entry name" value="TIGR02285 family protein"/>
    <property type="match status" value="1"/>
</dbReference>
<dbReference type="AlphaFoldDB" id="A0A6L6QL50"/>
<comment type="caution">
    <text evidence="2">The sequence shown here is derived from an EMBL/GenBank/DDBJ whole genome shotgun (WGS) entry which is preliminary data.</text>
</comment>